<reference evidence="6" key="2">
    <citation type="submission" date="2017-05" db="UniProtKB">
        <authorList>
            <consortium name="EnsemblMetazoa"/>
        </authorList>
    </citation>
    <scope>IDENTIFICATION</scope>
</reference>
<feature type="compositionally biased region" description="Polar residues" evidence="4">
    <location>
        <begin position="25"/>
        <end position="43"/>
    </location>
</feature>
<evidence type="ECO:0000256" key="3">
    <source>
        <dbReference type="PROSITE-ProRule" id="PRU10141"/>
    </source>
</evidence>
<keyword evidence="1 3" id="KW-0547">Nucleotide-binding</keyword>
<dbReference type="PROSITE" id="PS00108">
    <property type="entry name" value="PROTEIN_KINASE_ST"/>
    <property type="match status" value="1"/>
</dbReference>
<dbReference type="OrthoDB" id="20524at2759"/>
<dbReference type="Pfam" id="PF00069">
    <property type="entry name" value="Pkinase"/>
    <property type="match status" value="1"/>
</dbReference>
<feature type="binding site" evidence="3">
    <location>
        <position position="270"/>
    </location>
    <ligand>
        <name>ATP</name>
        <dbReference type="ChEBI" id="CHEBI:30616"/>
    </ligand>
</feature>
<dbReference type="Gene3D" id="3.30.200.20">
    <property type="entry name" value="Phosphorylase Kinase, domain 1"/>
    <property type="match status" value="1"/>
</dbReference>
<dbReference type="KEGG" id="aqu:109585992"/>
<feature type="compositionally biased region" description="Polar residues" evidence="4">
    <location>
        <begin position="120"/>
        <end position="129"/>
    </location>
</feature>
<organism evidence="6">
    <name type="scientific">Amphimedon queenslandica</name>
    <name type="common">Sponge</name>
    <dbReference type="NCBI Taxonomy" id="400682"/>
    <lineage>
        <taxon>Eukaryota</taxon>
        <taxon>Metazoa</taxon>
        <taxon>Porifera</taxon>
        <taxon>Demospongiae</taxon>
        <taxon>Heteroscleromorpha</taxon>
        <taxon>Haplosclerida</taxon>
        <taxon>Niphatidae</taxon>
        <taxon>Amphimedon</taxon>
    </lineage>
</organism>
<gene>
    <name evidence="6" type="primary">109585992</name>
</gene>
<proteinExistence type="predicted"/>
<dbReference type="PANTHER" id="PTHR48011">
    <property type="entry name" value="CCR4-NOT TRANSCRIPTIONAL COMPLEX SUBUNIT CAF120-RELATED"/>
    <property type="match status" value="1"/>
</dbReference>
<dbReference type="InterPro" id="IPR008271">
    <property type="entry name" value="Ser/Thr_kinase_AS"/>
</dbReference>
<evidence type="ECO:0000259" key="5">
    <source>
        <dbReference type="PROSITE" id="PS50011"/>
    </source>
</evidence>
<sequence>MIPVLRVTGMADQQQQQQPGGGGRPSSTKRVDSQQQLQRQDSGFLSGAPTPVTPSRPEMNANQPQQGGGQSGGHLVPRDSSLPPIPERSSPAGHQEMASILEKVKERIQEEDDEEEPTSIRPSRPTTLSPHAPPPKEEKNTPLTPGTVLRQYNENPGHLPNHLKEYIEKRADAIVQEVVPETPTSVQALPRPTHDVPRAELPHPTPPIVHQTSQDIVYPINEKYLHLGPDGNYYEIRDYDRVDNEILGEGGFGTVYACSDRYYQTMFAIKCNKHNSEEKVRNMNLECRVLDHIGHHTHITQLFGAMIDKNVSACVYEGQKFKMLMELATNGSLDELLFDPDTNEPSGLPFNQSLFYLQQILYAVHFLHQRAILHLDLKCANVLLFNEGRTVKLTDFGSAVRLDESGGCHIQSNKGLTPYFSAPEAIRCEYVSFSADIWSVLCCLVEMITGHLPWCYNGLRDPHNIIMLAGHYCDAEPLKYFRCLVPEGIETEDPRILELFEKVFKRNPKDRPTALKLLEHELIKDAHEYEKEFDQYEDIDGEVLAPPEAATPTSNDKVESNASGGSKKSSRASVDSGMDTERSSSNSSSPGSATELIDSKASFSIGTLPVPGGASDCPPPPHPPSSSSIGGLTSSSAPPNFNGGCWEDDIEKDGPNNRVLSRKLKRTTSANYVSNGPEVDSPDGKHKNRSFPATAAKNSTASFSSAYFSSSSSMSSSISSAVYPLNHVTVGMGMVSVGTQTSLSPTVESMSPLGSTMLFTSSGYR</sequence>
<feature type="compositionally biased region" description="Low complexity" evidence="4">
    <location>
        <begin position="560"/>
        <end position="573"/>
    </location>
</feature>
<feature type="region of interest" description="Disordered" evidence="4">
    <location>
        <begin position="1"/>
        <end position="94"/>
    </location>
</feature>
<accession>A0A1X7VS08</accession>
<dbReference type="InterPro" id="IPR017441">
    <property type="entry name" value="Protein_kinase_ATP_BS"/>
</dbReference>
<evidence type="ECO:0000256" key="2">
    <source>
        <dbReference type="ARBA" id="ARBA00022840"/>
    </source>
</evidence>
<feature type="domain" description="Protein kinase" evidence="5">
    <location>
        <begin position="241"/>
        <end position="523"/>
    </location>
</feature>
<dbReference type="InterPro" id="IPR011009">
    <property type="entry name" value="Kinase-like_dom_sf"/>
</dbReference>
<dbReference type="GO" id="GO:0004672">
    <property type="term" value="F:protein kinase activity"/>
    <property type="evidence" value="ECO:0007669"/>
    <property type="project" value="InterPro"/>
</dbReference>
<evidence type="ECO:0000256" key="4">
    <source>
        <dbReference type="SAM" id="MobiDB-lite"/>
    </source>
</evidence>
<feature type="region of interest" description="Disordered" evidence="4">
    <location>
        <begin position="545"/>
        <end position="695"/>
    </location>
</feature>
<dbReference type="InterPro" id="IPR052751">
    <property type="entry name" value="Plant_MAPKKK"/>
</dbReference>
<feature type="compositionally biased region" description="Low complexity" evidence="4">
    <location>
        <begin position="583"/>
        <end position="592"/>
    </location>
</feature>
<reference evidence="7" key="1">
    <citation type="journal article" date="2010" name="Nature">
        <title>The Amphimedon queenslandica genome and the evolution of animal complexity.</title>
        <authorList>
            <person name="Srivastava M."/>
            <person name="Simakov O."/>
            <person name="Chapman J."/>
            <person name="Fahey B."/>
            <person name="Gauthier M.E."/>
            <person name="Mitros T."/>
            <person name="Richards G.S."/>
            <person name="Conaco C."/>
            <person name="Dacre M."/>
            <person name="Hellsten U."/>
            <person name="Larroux C."/>
            <person name="Putnam N.H."/>
            <person name="Stanke M."/>
            <person name="Adamska M."/>
            <person name="Darling A."/>
            <person name="Degnan S.M."/>
            <person name="Oakley T.H."/>
            <person name="Plachetzki D.C."/>
            <person name="Zhai Y."/>
            <person name="Adamski M."/>
            <person name="Calcino A."/>
            <person name="Cummins S.F."/>
            <person name="Goodstein D.M."/>
            <person name="Harris C."/>
            <person name="Jackson D.J."/>
            <person name="Leys S.P."/>
            <person name="Shu S."/>
            <person name="Woodcroft B.J."/>
            <person name="Vervoort M."/>
            <person name="Kosik K.S."/>
            <person name="Manning G."/>
            <person name="Degnan B.M."/>
            <person name="Rokhsar D.S."/>
        </authorList>
    </citation>
    <scope>NUCLEOTIDE SEQUENCE [LARGE SCALE GENOMIC DNA]</scope>
</reference>
<dbReference type="STRING" id="400682.A0A1X7VS08"/>
<evidence type="ECO:0000313" key="6">
    <source>
        <dbReference type="EnsemblMetazoa" id="Aqu2.1.42198_001"/>
    </source>
</evidence>
<evidence type="ECO:0000256" key="1">
    <source>
        <dbReference type="ARBA" id="ARBA00022741"/>
    </source>
</evidence>
<dbReference type="GO" id="GO:0005524">
    <property type="term" value="F:ATP binding"/>
    <property type="evidence" value="ECO:0007669"/>
    <property type="project" value="UniProtKB-UniRule"/>
</dbReference>
<dbReference type="eggNOG" id="KOG0198">
    <property type="taxonomic scope" value="Eukaryota"/>
</dbReference>
<feature type="compositionally biased region" description="Low complexity" evidence="4">
    <location>
        <begin position="625"/>
        <end position="636"/>
    </location>
</feature>
<evidence type="ECO:0000313" key="7">
    <source>
        <dbReference type="Proteomes" id="UP000007879"/>
    </source>
</evidence>
<dbReference type="SMART" id="SM00220">
    <property type="entry name" value="S_TKc"/>
    <property type="match status" value="1"/>
</dbReference>
<dbReference type="PANTHER" id="PTHR48011:SF4">
    <property type="entry name" value="MITOGEN-ACTIVATED PROTEIN KINASE KINASE KINASE 19"/>
    <property type="match status" value="1"/>
</dbReference>
<dbReference type="InterPro" id="IPR000719">
    <property type="entry name" value="Prot_kinase_dom"/>
</dbReference>
<dbReference type="Gene3D" id="1.10.510.10">
    <property type="entry name" value="Transferase(Phosphotransferase) domain 1"/>
    <property type="match status" value="1"/>
</dbReference>
<dbReference type="PROSITE" id="PS50011">
    <property type="entry name" value="PROTEIN_KINASE_DOM"/>
    <property type="match status" value="1"/>
</dbReference>
<keyword evidence="2 3" id="KW-0067">ATP-binding</keyword>
<dbReference type="SUPFAM" id="SSF56112">
    <property type="entry name" value="Protein kinase-like (PK-like)"/>
    <property type="match status" value="1"/>
</dbReference>
<dbReference type="Proteomes" id="UP000007879">
    <property type="component" value="Unassembled WGS sequence"/>
</dbReference>
<name>A0A1X7VS08_AMPQE</name>
<dbReference type="EnsemblMetazoa" id="Aqu2.1.42198_001">
    <property type="protein sequence ID" value="Aqu2.1.42198_001"/>
    <property type="gene ID" value="Aqu2.1.42198"/>
</dbReference>
<dbReference type="InParanoid" id="A0A1X7VS08"/>
<dbReference type="EnsemblMetazoa" id="XM_020002137.1">
    <property type="protein sequence ID" value="XP_019857696.1"/>
    <property type="gene ID" value="LOC109585992"/>
</dbReference>
<dbReference type="AlphaFoldDB" id="A0A1X7VS08"/>
<protein>
    <recommendedName>
        <fullName evidence="5">Protein kinase domain-containing protein</fullName>
    </recommendedName>
</protein>
<keyword evidence="7" id="KW-1185">Reference proteome</keyword>
<feature type="region of interest" description="Disordered" evidence="4">
    <location>
        <begin position="107"/>
        <end position="160"/>
    </location>
</feature>
<dbReference type="GO" id="GO:0007165">
    <property type="term" value="P:signal transduction"/>
    <property type="evidence" value="ECO:0007669"/>
    <property type="project" value="TreeGrafter"/>
</dbReference>
<dbReference type="PROSITE" id="PS00107">
    <property type="entry name" value="PROTEIN_KINASE_ATP"/>
    <property type="match status" value="1"/>
</dbReference>